<evidence type="ECO:0000313" key="2">
    <source>
        <dbReference type="EMBL" id="MFC7217561.1"/>
    </source>
</evidence>
<reference evidence="3" key="1">
    <citation type="journal article" date="2019" name="Int. J. Syst. Evol. Microbiol.">
        <title>The Global Catalogue of Microorganisms (GCM) 10K type strain sequencing project: providing services to taxonomists for standard genome sequencing and annotation.</title>
        <authorList>
            <consortium name="The Broad Institute Genomics Platform"/>
            <consortium name="The Broad Institute Genome Sequencing Center for Infectious Disease"/>
            <person name="Wu L."/>
            <person name="Ma J."/>
        </authorList>
    </citation>
    <scope>NUCLEOTIDE SEQUENCE [LARGE SCALE GENOMIC DNA]</scope>
    <source>
        <strain evidence="3">CGMCC 1.13681</strain>
    </source>
</reference>
<sequence>MDHHRVLDAFAAEAGQLTDALGDLAREDWARPTGCAPWSVAELLSHVRMTAARLPVMLARRPVPARAEVSARGYYRPDERFSPATDAVRIASAQEEAAEHPDQVRAFEEVWREAYALCAAEPAERVVTTRHGDAMLLDDFLVTRVVELAVHGLDLALALERPAWTTPQGAGVVEELLLGSPAPQGVPELGWDRALFLRKATGREPVGAEESVRLEALGVHWLTLG</sequence>
<proteinExistence type="predicted"/>
<evidence type="ECO:0000313" key="3">
    <source>
        <dbReference type="Proteomes" id="UP001596413"/>
    </source>
</evidence>
<comment type="caution">
    <text evidence="2">The sequence shown here is derived from an EMBL/GenBank/DDBJ whole genome shotgun (WGS) entry which is preliminary data.</text>
</comment>
<dbReference type="Pfam" id="PF11716">
    <property type="entry name" value="MDMPI_N"/>
    <property type="match status" value="1"/>
</dbReference>
<dbReference type="NCBIfam" id="TIGR03083">
    <property type="entry name" value="maleylpyruvate isomerase family mycothiol-dependent enzyme"/>
    <property type="match status" value="1"/>
</dbReference>
<accession>A0ABW2GCX2</accession>
<dbReference type="EMBL" id="JBHSZO010000005">
    <property type="protein sequence ID" value="MFC7217561.1"/>
    <property type="molecule type" value="Genomic_DNA"/>
</dbReference>
<keyword evidence="2" id="KW-0413">Isomerase</keyword>
<dbReference type="InterPro" id="IPR017517">
    <property type="entry name" value="Maleyloyr_isom"/>
</dbReference>
<keyword evidence="3" id="KW-1185">Reference proteome</keyword>
<protein>
    <submittedName>
        <fullName evidence="2">Maleylpyruvate isomerase N-terminal domain-containing protein</fullName>
    </submittedName>
</protein>
<dbReference type="Gene3D" id="1.20.120.450">
    <property type="entry name" value="dinb family like domain"/>
    <property type="match status" value="1"/>
</dbReference>
<dbReference type="Proteomes" id="UP001596413">
    <property type="component" value="Unassembled WGS sequence"/>
</dbReference>
<evidence type="ECO:0000259" key="1">
    <source>
        <dbReference type="Pfam" id="PF11716"/>
    </source>
</evidence>
<dbReference type="SUPFAM" id="SSF109854">
    <property type="entry name" value="DinB/YfiT-like putative metalloenzymes"/>
    <property type="match status" value="1"/>
</dbReference>
<organism evidence="2 3">
    <name type="scientific">Streptomyces polyrhachis</name>
    <dbReference type="NCBI Taxonomy" id="1282885"/>
    <lineage>
        <taxon>Bacteria</taxon>
        <taxon>Bacillati</taxon>
        <taxon>Actinomycetota</taxon>
        <taxon>Actinomycetes</taxon>
        <taxon>Kitasatosporales</taxon>
        <taxon>Streptomycetaceae</taxon>
        <taxon>Streptomyces</taxon>
    </lineage>
</organism>
<feature type="domain" description="Mycothiol-dependent maleylpyruvate isomerase metal-binding" evidence="1">
    <location>
        <begin position="10"/>
        <end position="156"/>
    </location>
</feature>
<dbReference type="InterPro" id="IPR024344">
    <property type="entry name" value="MDMPI_metal-binding"/>
</dbReference>
<name>A0ABW2GCX2_9ACTN</name>
<dbReference type="GO" id="GO:0016853">
    <property type="term" value="F:isomerase activity"/>
    <property type="evidence" value="ECO:0007669"/>
    <property type="project" value="UniProtKB-KW"/>
</dbReference>
<dbReference type="RefSeq" id="WP_386412392.1">
    <property type="nucleotide sequence ID" value="NZ_JBHSZO010000005.1"/>
</dbReference>
<gene>
    <name evidence="2" type="ORF">ACFQLX_05140</name>
</gene>
<dbReference type="InterPro" id="IPR034660">
    <property type="entry name" value="DinB/YfiT-like"/>
</dbReference>